<protein>
    <submittedName>
        <fullName evidence="1">Uncharacterized protein</fullName>
    </submittedName>
</protein>
<evidence type="ECO:0000313" key="2">
    <source>
        <dbReference type="Proteomes" id="UP001595945"/>
    </source>
</evidence>
<sequence>MAGSAIATTGLVGTAAAKPSQPEIYEQSLRLRRKNGWDISKWANFLNQRGVQTTGFSETVMVPYPTSDGDDDVSTQKYDRYESTVSFSRSEVHSNGDLEYVAINFDVDNKAGDLDDYGEGPPDNIGIAFDDSHYDRYYGDDEWIQYGNYLNDPPDVNSKDPNHGAVADWHDGNDGDNSAWFQIWVVPKSGTTTSSRELEFDYAHTWYQGDLEGVSFGSGGGLGFTFSTETKRWDIERSHTAEQLTDGESFSPSK</sequence>
<comment type="caution">
    <text evidence="1">The sequence shown here is derived from an EMBL/GenBank/DDBJ whole genome shotgun (WGS) entry which is preliminary data.</text>
</comment>
<organism evidence="1 2">
    <name type="scientific">Halorussus aquaticus</name>
    <dbReference type="NCBI Taxonomy" id="2953748"/>
    <lineage>
        <taxon>Archaea</taxon>
        <taxon>Methanobacteriati</taxon>
        <taxon>Methanobacteriota</taxon>
        <taxon>Stenosarchaea group</taxon>
        <taxon>Halobacteria</taxon>
        <taxon>Halobacteriales</taxon>
        <taxon>Haladaptataceae</taxon>
        <taxon>Halorussus</taxon>
    </lineage>
</organism>
<evidence type="ECO:0000313" key="1">
    <source>
        <dbReference type="EMBL" id="MFC4823919.1"/>
    </source>
</evidence>
<keyword evidence="2" id="KW-1185">Reference proteome</keyword>
<dbReference type="RefSeq" id="WP_254270137.1">
    <property type="nucleotide sequence ID" value="NZ_CP100401.1"/>
</dbReference>
<accession>A0ABD5Q069</accession>
<name>A0ABD5Q069_9EURY</name>
<gene>
    <name evidence="1" type="ORF">ACFO9K_06560</name>
</gene>
<reference evidence="1 2" key="1">
    <citation type="journal article" date="2019" name="Int. J. Syst. Evol. Microbiol.">
        <title>The Global Catalogue of Microorganisms (GCM) 10K type strain sequencing project: providing services to taxonomists for standard genome sequencing and annotation.</title>
        <authorList>
            <consortium name="The Broad Institute Genomics Platform"/>
            <consortium name="The Broad Institute Genome Sequencing Center for Infectious Disease"/>
            <person name="Wu L."/>
            <person name="Ma J."/>
        </authorList>
    </citation>
    <scope>NUCLEOTIDE SEQUENCE [LARGE SCALE GENOMIC DNA]</scope>
    <source>
        <strain evidence="1 2">XZYJ18</strain>
    </source>
</reference>
<dbReference type="Proteomes" id="UP001595945">
    <property type="component" value="Unassembled WGS sequence"/>
</dbReference>
<dbReference type="GeneID" id="73047179"/>
<dbReference type="AlphaFoldDB" id="A0ABD5Q069"/>
<proteinExistence type="predicted"/>
<dbReference type="EMBL" id="JBHSHT010000001">
    <property type="protein sequence ID" value="MFC4823919.1"/>
    <property type="molecule type" value="Genomic_DNA"/>
</dbReference>